<keyword evidence="2" id="KW-0378">Hydrolase</keyword>
<dbReference type="EMBL" id="JAAVUM010000001">
    <property type="protein sequence ID" value="NKE04038.1"/>
    <property type="molecule type" value="Genomic_DNA"/>
</dbReference>
<accession>A0A846T5A5</accession>
<dbReference type="PROSITE" id="PS51462">
    <property type="entry name" value="NUDIX"/>
    <property type="match status" value="1"/>
</dbReference>
<dbReference type="AlphaFoldDB" id="A0A846T5A5"/>
<dbReference type="CDD" id="cd02883">
    <property type="entry name" value="NUDIX_Hydrolase"/>
    <property type="match status" value="1"/>
</dbReference>
<dbReference type="Pfam" id="PF00293">
    <property type="entry name" value="NUDIX"/>
    <property type="match status" value="1"/>
</dbReference>
<sequence length="179" mass="21077">MNFNMTIEEPQTESYKNIIERVAIRAVIIKNHHILLVHSSRGDFKFPGGGVEKNENHEDCLLREIREETGYINCAVKDKVGTIIERKKDDLEENALFQMISHYYLCGLVTEDKEEQQLDDYEAVLEYTPKWVPLDEAIQQNEILMDKFEQNNWLKRETYVLKQLRINKFERSTGSVQPL</sequence>
<dbReference type="GO" id="GO:0016787">
    <property type="term" value="F:hydrolase activity"/>
    <property type="evidence" value="ECO:0007669"/>
    <property type="project" value="UniProtKB-KW"/>
</dbReference>
<dbReference type="InterPro" id="IPR020084">
    <property type="entry name" value="NUDIX_hydrolase_CS"/>
</dbReference>
<evidence type="ECO:0000256" key="1">
    <source>
        <dbReference type="ARBA" id="ARBA00001946"/>
    </source>
</evidence>
<evidence type="ECO:0000313" key="5">
    <source>
        <dbReference type="Proteomes" id="UP000587942"/>
    </source>
</evidence>
<dbReference type="Proteomes" id="UP000587942">
    <property type="component" value="Unassembled WGS sequence"/>
</dbReference>
<name>A0A846T5A5_9BACI</name>
<dbReference type="InterPro" id="IPR015797">
    <property type="entry name" value="NUDIX_hydrolase-like_dom_sf"/>
</dbReference>
<protein>
    <submittedName>
        <fullName evidence="4">NUDIX domain-containing protein</fullName>
    </submittedName>
</protein>
<reference evidence="4 5" key="1">
    <citation type="submission" date="2020-03" db="EMBL/GenBank/DDBJ databases">
        <authorList>
            <person name="Sun Q."/>
        </authorList>
    </citation>
    <scope>NUCLEOTIDE SEQUENCE [LARGE SCALE GENOMIC DNA]</scope>
    <source>
        <strain evidence="4 5">KACC 21451</strain>
    </source>
</reference>
<proteinExistence type="predicted"/>
<dbReference type="Gene3D" id="3.90.79.10">
    <property type="entry name" value="Nucleoside Triphosphate Pyrophosphohydrolase"/>
    <property type="match status" value="1"/>
</dbReference>
<evidence type="ECO:0000256" key="2">
    <source>
        <dbReference type="ARBA" id="ARBA00022801"/>
    </source>
</evidence>
<dbReference type="PANTHER" id="PTHR43046:SF14">
    <property type="entry name" value="MUTT_NUDIX FAMILY PROTEIN"/>
    <property type="match status" value="1"/>
</dbReference>
<dbReference type="InterPro" id="IPR000086">
    <property type="entry name" value="NUDIX_hydrolase_dom"/>
</dbReference>
<comment type="caution">
    <text evidence="4">The sequence shown here is derived from an EMBL/GenBank/DDBJ whole genome shotgun (WGS) entry which is preliminary data.</text>
</comment>
<organism evidence="4 5">
    <name type="scientific">Mesobacillus selenatarsenatis</name>
    <dbReference type="NCBI Taxonomy" id="388741"/>
    <lineage>
        <taxon>Bacteria</taxon>
        <taxon>Bacillati</taxon>
        <taxon>Bacillota</taxon>
        <taxon>Bacilli</taxon>
        <taxon>Bacillales</taxon>
        <taxon>Bacillaceae</taxon>
        <taxon>Mesobacillus</taxon>
    </lineage>
</organism>
<evidence type="ECO:0000313" key="4">
    <source>
        <dbReference type="EMBL" id="NKE04038.1"/>
    </source>
</evidence>
<evidence type="ECO:0000259" key="3">
    <source>
        <dbReference type="PROSITE" id="PS51462"/>
    </source>
</evidence>
<dbReference type="SUPFAM" id="SSF55811">
    <property type="entry name" value="Nudix"/>
    <property type="match status" value="1"/>
</dbReference>
<gene>
    <name evidence="4" type="ORF">GWK17_00880</name>
</gene>
<comment type="cofactor">
    <cofactor evidence="1">
        <name>Mg(2+)</name>
        <dbReference type="ChEBI" id="CHEBI:18420"/>
    </cofactor>
</comment>
<dbReference type="PROSITE" id="PS00893">
    <property type="entry name" value="NUDIX_BOX"/>
    <property type="match status" value="1"/>
</dbReference>
<feature type="domain" description="Nudix hydrolase" evidence="3">
    <location>
        <begin position="19"/>
        <end position="158"/>
    </location>
</feature>
<dbReference type="PANTHER" id="PTHR43046">
    <property type="entry name" value="GDP-MANNOSE MANNOSYL HYDROLASE"/>
    <property type="match status" value="1"/>
</dbReference>
<dbReference type="RefSeq" id="WP_167830563.1">
    <property type="nucleotide sequence ID" value="NZ_JAAVUM010000001.1"/>
</dbReference>